<reference evidence="8 9" key="1">
    <citation type="submission" date="2017-09" db="EMBL/GenBank/DDBJ databases">
        <title>Draft Genome Sequence of Corynebacterium accolens AH4003.</title>
        <authorList>
            <person name="Chen Y."/>
            <person name="Oosthuysen W.F."/>
            <person name="Kelley S."/>
            <person name="Horswill A."/>
        </authorList>
    </citation>
    <scope>NUCLEOTIDE SEQUENCE [LARGE SCALE GENOMIC DNA]</scope>
    <source>
        <strain evidence="8 9">AH4003</strain>
    </source>
</reference>
<protein>
    <submittedName>
        <fullName evidence="8">NINE protein</fullName>
    </submittedName>
</protein>
<keyword evidence="3 6" id="KW-1133">Transmembrane helix</keyword>
<feature type="compositionally biased region" description="Low complexity" evidence="5">
    <location>
        <begin position="1"/>
        <end position="32"/>
    </location>
</feature>
<dbReference type="Pfam" id="PF05154">
    <property type="entry name" value="TM2"/>
    <property type="match status" value="1"/>
</dbReference>
<accession>A0A2A4AL09</accession>
<evidence type="ECO:0000256" key="5">
    <source>
        <dbReference type="SAM" id="MobiDB-lite"/>
    </source>
</evidence>
<organism evidence="8 9">
    <name type="scientific">Corynebacterium accolens</name>
    <dbReference type="NCBI Taxonomy" id="38284"/>
    <lineage>
        <taxon>Bacteria</taxon>
        <taxon>Bacillati</taxon>
        <taxon>Actinomycetota</taxon>
        <taxon>Actinomycetes</taxon>
        <taxon>Mycobacteriales</taxon>
        <taxon>Corynebacteriaceae</taxon>
        <taxon>Corynebacterium</taxon>
    </lineage>
</organism>
<evidence type="ECO:0000259" key="7">
    <source>
        <dbReference type="Pfam" id="PF05154"/>
    </source>
</evidence>
<evidence type="ECO:0000256" key="4">
    <source>
        <dbReference type="ARBA" id="ARBA00023136"/>
    </source>
</evidence>
<feature type="domain" description="TM2" evidence="7">
    <location>
        <begin position="59"/>
        <end position="109"/>
    </location>
</feature>
<keyword evidence="4 6" id="KW-0472">Membrane</keyword>
<evidence type="ECO:0000256" key="6">
    <source>
        <dbReference type="SAM" id="Phobius"/>
    </source>
</evidence>
<evidence type="ECO:0000256" key="3">
    <source>
        <dbReference type="ARBA" id="ARBA00022989"/>
    </source>
</evidence>
<feature type="transmembrane region" description="Helical" evidence="6">
    <location>
        <begin position="116"/>
        <end position="133"/>
    </location>
</feature>
<gene>
    <name evidence="8" type="ORF">COM45_06355</name>
</gene>
<name>A0A2A4AL09_9CORY</name>
<feature type="transmembrane region" description="Helical" evidence="6">
    <location>
        <begin position="62"/>
        <end position="82"/>
    </location>
</feature>
<feature type="region of interest" description="Disordered" evidence="5">
    <location>
        <begin position="1"/>
        <end position="43"/>
    </location>
</feature>
<dbReference type="InterPro" id="IPR007829">
    <property type="entry name" value="TM2"/>
</dbReference>
<dbReference type="Proteomes" id="UP000218690">
    <property type="component" value="Unassembled WGS sequence"/>
</dbReference>
<comment type="subcellular location">
    <subcellularLocation>
        <location evidence="1">Membrane</location>
        <topology evidence="1">Multi-pass membrane protein</topology>
    </subcellularLocation>
</comment>
<evidence type="ECO:0000313" key="8">
    <source>
        <dbReference type="EMBL" id="PCC82886.1"/>
    </source>
</evidence>
<evidence type="ECO:0000256" key="2">
    <source>
        <dbReference type="ARBA" id="ARBA00022692"/>
    </source>
</evidence>
<evidence type="ECO:0000256" key="1">
    <source>
        <dbReference type="ARBA" id="ARBA00004141"/>
    </source>
</evidence>
<evidence type="ECO:0000313" key="9">
    <source>
        <dbReference type="Proteomes" id="UP000218690"/>
    </source>
</evidence>
<feature type="transmembrane region" description="Helical" evidence="6">
    <location>
        <begin position="89"/>
        <end position="110"/>
    </location>
</feature>
<dbReference type="GO" id="GO:0016020">
    <property type="term" value="C:membrane"/>
    <property type="evidence" value="ECO:0007669"/>
    <property type="project" value="UniProtKB-SubCell"/>
</dbReference>
<sequence>MTYPNNGNPQGYGNQPQNPFGQQPQQFNNNAPTPAPYQGGQPQFGQAYPVQQYPAGVEQKSWVAAMLLAFFFGYLGAHNFYLGKTNRGIAQLITFVVSAVTLIVIIGFFIGGALEIWAFVEFIMIIAGAGGYDRDGRGIPLRR</sequence>
<dbReference type="EMBL" id="NWBP01000022">
    <property type="protein sequence ID" value="PCC82886.1"/>
    <property type="molecule type" value="Genomic_DNA"/>
</dbReference>
<proteinExistence type="predicted"/>
<keyword evidence="2 6" id="KW-0812">Transmembrane</keyword>
<comment type="caution">
    <text evidence="8">The sequence shown here is derived from an EMBL/GenBank/DDBJ whole genome shotgun (WGS) entry which is preliminary data.</text>
</comment>
<dbReference type="AlphaFoldDB" id="A0A2A4AL09"/>